<organism evidence="1">
    <name type="scientific">Brassica cretica</name>
    <name type="common">Mustard</name>
    <dbReference type="NCBI Taxonomy" id="69181"/>
    <lineage>
        <taxon>Eukaryota</taxon>
        <taxon>Viridiplantae</taxon>
        <taxon>Streptophyta</taxon>
        <taxon>Embryophyta</taxon>
        <taxon>Tracheophyta</taxon>
        <taxon>Spermatophyta</taxon>
        <taxon>Magnoliopsida</taxon>
        <taxon>eudicotyledons</taxon>
        <taxon>Gunneridae</taxon>
        <taxon>Pentapetalae</taxon>
        <taxon>rosids</taxon>
        <taxon>malvids</taxon>
        <taxon>Brassicales</taxon>
        <taxon>Brassicaceae</taxon>
        <taxon>Brassiceae</taxon>
        <taxon>Brassica</taxon>
    </lineage>
</organism>
<dbReference type="EMBL" id="QGKY02000190">
    <property type="protein sequence ID" value="KAF2588574.1"/>
    <property type="molecule type" value="Genomic_DNA"/>
</dbReference>
<reference evidence="1" key="1">
    <citation type="submission" date="2019-12" db="EMBL/GenBank/DDBJ databases">
        <title>Genome sequencing and annotation of Brassica cretica.</title>
        <authorList>
            <person name="Studholme D.J."/>
            <person name="Sarris P.F."/>
        </authorList>
    </citation>
    <scope>NUCLEOTIDE SEQUENCE</scope>
    <source>
        <strain evidence="1">PFS-102/07</strain>
        <tissue evidence="1">Leaf</tissue>
    </source>
</reference>
<name>A0A8S9K2K2_BRACR</name>
<proteinExistence type="predicted"/>
<gene>
    <name evidence="1" type="ORF">F2Q70_00039339</name>
</gene>
<comment type="caution">
    <text evidence="1">The sequence shown here is derived from an EMBL/GenBank/DDBJ whole genome shotgun (WGS) entry which is preliminary data.</text>
</comment>
<sequence length="158" mass="17779">MLRVSIGELTRDLILGVIKSDLHFVWANSELRSWRMIGLLKVFWITQERIESSDSRKPMMLQKSLSLCGPRVEIIGTRDWKSGVLAKDLLGDQETTRRNRVGLLRHNCTNTVCSGIYGNREFPRYPSVDGLVMTGPRLVLDGGKVLLTGYGAVEPSVY</sequence>
<protein>
    <submittedName>
        <fullName evidence="1">Uncharacterized protein</fullName>
    </submittedName>
</protein>
<dbReference type="AlphaFoldDB" id="A0A8S9K2K2"/>
<evidence type="ECO:0000313" key="1">
    <source>
        <dbReference type="EMBL" id="KAF2588574.1"/>
    </source>
</evidence>
<accession>A0A8S9K2K2</accession>